<accession>A0AAU7TLJ4</accession>
<dbReference type="AlphaFoldDB" id="A0AAU7TLJ4"/>
<proteinExistence type="predicted"/>
<dbReference type="EMBL" id="CP158165">
    <property type="protein sequence ID" value="XBV27626.1"/>
    <property type="molecule type" value="Genomic_DNA"/>
</dbReference>
<protein>
    <recommendedName>
        <fullName evidence="2">Secreted protein</fullName>
    </recommendedName>
</protein>
<dbReference type="RefSeq" id="WP_350280409.1">
    <property type="nucleotide sequence ID" value="NZ_CP158165.1"/>
</dbReference>
<organism evidence="1">
    <name type="scientific">Kribbella sp. HUAS MG21</name>
    <dbReference type="NCBI Taxonomy" id="3160966"/>
    <lineage>
        <taxon>Bacteria</taxon>
        <taxon>Bacillati</taxon>
        <taxon>Actinomycetota</taxon>
        <taxon>Actinomycetes</taxon>
        <taxon>Propionibacteriales</taxon>
        <taxon>Kribbellaceae</taxon>
        <taxon>Kribbella</taxon>
    </lineage>
</organism>
<gene>
    <name evidence="1" type="ORF">ABN611_14580</name>
</gene>
<evidence type="ECO:0008006" key="2">
    <source>
        <dbReference type="Google" id="ProtNLM"/>
    </source>
</evidence>
<name>A0AAU7TLJ4_9ACTN</name>
<reference evidence="1" key="1">
    <citation type="submission" date="2024-06" db="EMBL/GenBank/DDBJ databases">
        <title>Kribbella sp. strain HUAS MG21 genome sequences.</title>
        <authorList>
            <person name="Mo P."/>
        </authorList>
    </citation>
    <scope>NUCLEOTIDE SEQUENCE</scope>
    <source>
        <strain evidence="1">HUAS MG21</strain>
    </source>
</reference>
<sequence length="208" mass="22002">MKKKLAARVLAGTAIVGAAGLLLGIAPSDAAVPARAAVVATQAKPALKPAGLQFGYNCWGQGSHCNVAVHAPKGWQFTQLSRTHARFSSGVWLLRVNGGLGGKVSTSRAADQRVRALHGVTGFRLVSRTNGTTASKVGWDAPRVAYTEITYTYRDGSRGKRLVTTRFVDTYESGRRAYLELTVAGRPQDKAGLAKVLTVATERVALVG</sequence>
<evidence type="ECO:0000313" key="1">
    <source>
        <dbReference type="EMBL" id="XBV27626.1"/>
    </source>
</evidence>